<feature type="compositionally biased region" description="Low complexity" evidence="13">
    <location>
        <begin position="1"/>
        <end position="12"/>
    </location>
</feature>
<keyword evidence="6" id="KW-0862">Zinc</keyword>
<dbReference type="Pfam" id="PF00096">
    <property type="entry name" value="zf-C2H2"/>
    <property type="match status" value="2"/>
</dbReference>
<accession>A0AA88HF86</accession>
<feature type="domain" description="C2H2-type" evidence="14">
    <location>
        <begin position="652"/>
        <end position="680"/>
    </location>
</feature>
<evidence type="ECO:0000256" key="9">
    <source>
        <dbReference type="ARBA" id="ARBA00023159"/>
    </source>
</evidence>
<keyword evidence="7" id="KW-0805">Transcription regulation</keyword>
<keyword evidence="9" id="KW-0010">Activator</keyword>
<dbReference type="SMART" id="SM00355">
    <property type="entry name" value="ZnF_C2H2"/>
    <property type="match status" value="7"/>
</dbReference>
<dbReference type="Gene3D" id="3.30.160.60">
    <property type="entry name" value="Classic Zinc Finger"/>
    <property type="match status" value="3"/>
</dbReference>
<dbReference type="PROSITE" id="PS50157">
    <property type="entry name" value="ZINC_FINGER_C2H2_2"/>
    <property type="match status" value="2"/>
</dbReference>
<dbReference type="PANTHER" id="PTHR12958:SF3">
    <property type="entry name" value="ZINC FINGER PROTEIN USH"/>
    <property type="match status" value="1"/>
</dbReference>
<feature type="domain" description="CCHC FOG-type" evidence="15">
    <location>
        <begin position="417"/>
        <end position="450"/>
    </location>
</feature>
<dbReference type="Proteomes" id="UP001187531">
    <property type="component" value="Unassembled WGS sequence"/>
</dbReference>
<evidence type="ECO:0000256" key="3">
    <source>
        <dbReference type="ARBA" id="ARBA00022723"/>
    </source>
</evidence>
<evidence type="ECO:0000256" key="5">
    <source>
        <dbReference type="ARBA" id="ARBA00022771"/>
    </source>
</evidence>
<name>A0AA88HF86_ARTSF</name>
<dbReference type="InterPro" id="IPR034731">
    <property type="entry name" value="Znf_CCHC_FOG"/>
</dbReference>
<evidence type="ECO:0000256" key="10">
    <source>
        <dbReference type="ARBA" id="ARBA00023163"/>
    </source>
</evidence>
<dbReference type="InterPro" id="IPR039746">
    <property type="entry name" value="FOG"/>
</dbReference>
<dbReference type="GO" id="GO:0007507">
    <property type="term" value="P:heart development"/>
    <property type="evidence" value="ECO:0007669"/>
    <property type="project" value="TreeGrafter"/>
</dbReference>
<feature type="domain" description="C2H2-type" evidence="14">
    <location>
        <begin position="143"/>
        <end position="170"/>
    </location>
</feature>
<dbReference type="GO" id="GO:0045944">
    <property type="term" value="P:positive regulation of transcription by RNA polymerase II"/>
    <property type="evidence" value="ECO:0007669"/>
    <property type="project" value="TreeGrafter"/>
</dbReference>
<evidence type="ECO:0000256" key="13">
    <source>
        <dbReference type="SAM" id="MobiDB-lite"/>
    </source>
</evidence>
<evidence type="ECO:0000259" key="14">
    <source>
        <dbReference type="PROSITE" id="PS50157"/>
    </source>
</evidence>
<dbReference type="InterPro" id="IPR013087">
    <property type="entry name" value="Znf_C2H2_type"/>
</dbReference>
<dbReference type="GO" id="GO:0008270">
    <property type="term" value="F:zinc ion binding"/>
    <property type="evidence" value="ECO:0007669"/>
    <property type="project" value="UniProtKB-KW"/>
</dbReference>
<keyword evidence="3" id="KW-0479">Metal-binding</keyword>
<keyword evidence="8" id="KW-0238">DNA-binding</keyword>
<comment type="caution">
    <text evidence="16">The sequence shown here is derived from an EMBL/GenBank/DDBJ whole genome shotgun (WGS) entry which is preliminary data.</text>
</comment>
<feature type="compositionally biased region" description="Basic and acidic residues" evidence="13">
    <location>
        <begin position="347"/>
        <end position="371"/>
    </location>
</feature>
<gene>
    <name evidence="16" type="ORF">QYM36_017543</name>
</gene>
<dbReference type="GO" id="GO:0061629">
    <property type="term" value="F:RNA polymerase II-specific DNA-binding transcription factor binding"/>
    <property type="evidence" value="ECO:0007669"/>
    <property type="project" value="InterPro"/>
</dbReference>
<keyword evidence="10" id="KW-0804">Transcription</keyword>
<organism evidence="16 17">
    <name type="scientific">Artemia franciscana</name>
    <name type="common">Brine shrimp</name>
    <name type="synonym">Artemia sanfranciscana</name>
    <dbReference type="NCBI Taxonomy" id="6661"/>
    <lineage>
        <taxon>Eukaryota</taxon>
        <taxon>Metazoa</taxon>
        <taxon>Ecdysozoa</taxon>
        <taxon>Arthropoda</taxon>
        <taxon>Crustacea</taxon>
        <taxon>Branchiopoda</taxon>
        <taxon>Anostraca</taxon>
        <taxon>Artemiidae</taxon>
        <taxon>Artemia</taxon>
    </lineage>
</organism>
<dbReference type="InterPro" id="IPR036236">
    <property type="entry name" value="Znf_C2H2_sf"/>
</dbReference>
<evidence type="ECO:0000256" key="11">
    <source>
        <dbReference type="ARBA" id="ARBA00023242"/>
    </source>
</evidence>
<evidence type="ECO:0000256" key="8">
    <source>
        <dbReference type="ARBA" id="ARBA00023125"/>
    </source>
</evidence>
<dbReference type="EMBL" id="JAVRJZ010000030">
    <property type="protein sequence ID" value="KAK2704182.1"/>
    <property type="molecule type" value="Genomic_DNA"/>
</dbReference>
<feature type="region of interest" description="Disordered" evidence="13">
    <location>
        <begin position="1"/>
        <end position="31"/>
    </location>
</feature>
<dbReference type="Pfam" id="PF25445">
    <property type="entry name" value="CCHC_ZFPM2"/>
    <property type="match status" value="1"/>
</dbReference>
<evidence type="ECO:0000256" key="2">
    <source>
        <dbReference type="ARBA" id="ARBA00022491"/>
    </source>
</evidence>
<dbReference type="GO" id="GO:0000122">
    <property type="term" value="P:negative regulation of transcription by RNA polymerase II"/>
    <property type="evidence" value="ECO:0007669"/>
    <property type="project" value="TreeGrafter"/>
</dbReference>
<keyword evidence="17" id="KW-1185">Reference proteome</keyword>
<evidence type="ECO:0000256" key="1">
    <source>
        <dbReference type="ARBA" id="ARBA00004123"/>
    </source>
</evidence>
<dbReference type="GO" id="GO:0030154">
    <property type="term" value="P:cell differentiation"/>
    <property type="evidence" value="ECO:0007669"/>
    <property type="project" value="UniProtKB-ARBA"/>
</dbReference>
<feature type="domain" description="CCHC FOG-type" evidence="15">
    <location>
        <begin position="189"/>
        <end position="222"/>
    </location>
</feature>
<feature type="region of interest" description="Disordered" evidence="13">
    <location>
        <begin position="93"/>
        <end position="135"/>
    </location>
</feature>
<sequence length="756" mass="83670">MSSNSSSPSKPSVEIKVEAEQGQSHRNELPTLTLETLPSLPVGFQQYLSILKQGMEASGMNICSQCGIKFSSASTLEAHQTFYCKKMKVKPVSVSEDSTARSPTRSVSPSESTSTESSQKRLASEEPPGSPPSFKVRRSFRLYSCPHCPMSTDKRMKLNRHLRIHTGMPQIATPAISVDSADECGSSKSPVAQERYCRDCDIQFTSTTTFLAHKELYCKGRHERNGTVGDEQSSVTQGGMPLLLLRTNPPVLIPYNVLQTGQFYPSTLPVPSNAYVITSDGVVKKPVEDQERKEDTEPQQQSTVLSALTMVQNLLAQLYTSAPSSSIEQPQSSFEISKPLDLSKPVDLSKSDPQPKRLESGKTESVQKPEEVDMSSLALLKSQLMFPFLNMPVQNPIMPTTLPTKRGRRQPSSSGMIVKQGIIKCEDCSIVFCKLENYLVHKQHYCSGRNQESSSSTEKSEVCRACGLVCLSAQALTEHTTNCKAKLEHSKDESVVPPPMPSHTSTSSGEDASENTGSWPCCYCGAKKSSPAAAYKHLEMHAGPRSFRCITCGYRGNTLRGMRTHIRVHFEGQNIEVKEEELLRCIGRGDVDDEITPDKNDEAKGQSAAAPGPMQDYIQMCLPPNELDNGLFQIHMLPATRPGRSQKSEKIYKCDFCPYSSSYPGNVLRHTKLVHDKIRTNENGDSQSEEIQVEVKVEPDIVVKVEHDSDKSDTECLENSVNHCKSCNITFTYLQTYLAHKKFYCTTSQKDVIESV</sequence>
<dbReference type="PROSITE" id="PS51810">
    <property type="entry name" value="ZF_CCHC_FOG"/>
    <property type="match status" value="2"/>
</dbReference>
<dbReference type="GO" id="GO:0003677">
    <property type="term" value="F:DNA binding"/>
    <property type="evidence" value="ECO:0007669"/>
    <property type="project" value="UniProtKB-KW"/>
</dbReference>
<evidence type="ECO:0000313" key="16">
    <source>
        <dbReference type="EMBL" id="KAK2704182.1"/>
    </source>
</evidence>
<proteinExistence type="predicted"/>
<comment type="subcellular location">
    <subcellularLocation>
        <location evidence="1">Nucleus</location>
    </subcellularLocation>
</comment>
<dbReference type="GO" id="GO:0009653">
    <property type="term" value="P:anatomical structure morphogenesis"/>
    <property type="evidence" value="ECO:0007669"/>
    <property type="project" value="UniProtKB-ARBA"/>
</dbReference>
<keyword evidence="2" id="KW-0678">Repressor</keyword>
<keyword evidence="4" id="KW-0677">Repeat</keyword>
<evidence type="ECO:0000256" key="7">
    <source>
        <dbReference type="ARBA" id="ARBA00023015"/>
    </source>
</evidence>
<feature type="region of interest" description="Disordered" evidence="13">
    <location>
        <begin position="487"/>
        <end position="515"/>
    </location>
</feature>
<evidence type="ECO:0000256" key="12">
    <source>
        <dbReference type="PROSITE-ProRule" id="PRU00042"/>
    </source>
</evidence>
<feature type="region of interest" description="Disordered" evidence="13">
    <location>
        <begin position="343"/>
        <end position="371"/>
    </location>
</feature>
<dbReference type="GO" id="GO:0005634">
    <property type="term" value="C:nucleus"/>
    <property type="evidence" value="ECO:0007669"/>
    <property type="project" value="UniProtKB-SubCell"/>
</dbReference>
<evidence type="ECO:0000313" key="17">
    <source>
        <dbReference type="Proteomes" id="UP001187531"/>
    </source>
</evidence>
<evidence type="ECO:0000256" key="4">
    <source>
        <dbReference type="ARBA" id="ARBA00022737"/>
    </source>
</evidence>
<keyword evidence="5 12" id="KW-0863">Zinc-finger</keyword>
<evidence type="ECO:0000256" key="6">
    <source>
        <dbReference type="ARBA" id="ARBA00022833"/>
    </source>
</evidence>
<evidence type="ECO:0008006" key="18">
    <source>
        <dbReference type="Google" id="ProtNLM"/>
    </source>
</evidence>
<dbReference type="PANTHER" id="PTHR12958">
    <property type="entry name" value="FRIEND OF GATA2-RELATED"/>
    <property type="match status" value="1"/>
</dbReference>
<protein>
    <recommendedName>
        <fullName evidence="18">Zinc finger protein ush</fullName>
    </recommendedName>
</protein>
<evidence type="ECO:0000259" key="15">
    <source>
        <dbReference type="PROSITE" id="PS51810"/>
    </source>
</evidence>
<keyword evidence="11" id="KW-0539">Nucleus</keyword>
<dbReference type="SUPFAM" id="SSF57667">
    <property type="entry name" value="beta-beta-alpha zinc fingers"/>
    <property type="match status" value="5"/>
</dbReference>
<feature type="compositionally biased region" description="Low complexity" evidence="13">
    <location>
        <begin position="101"/>
        <end position="117"/>
    </location>
</feature>
<dbReference type="EMBL" id="JAVRJZ010000030">
    <property type="protein sequence ID" value="KAK2704181.1"/>
    <property type="molecule type" value="Genomic_DNA"/>
</dbReference>
<dbReference type="AlphaFoldDB" id="A0AA88HF86"/>
<feature type="compositionally biased region" description="Basic and acidic residues" evidence="13">
    <location>
        <begin position="13"/>
        <end position="28"/>
    </location>
</feature>
<dbReference type="InterPro" id="IPR059121">
    <property type="entry name" value="CCHC_ZFPM2-like"/>
</dbReference>
<reference evidence="16" key="1">
    <citation type="submission" date="2023-07" db="EMBL/GenBank/DDBJ databases">
        <title>Chromosome-level genome assembly of Artemia franciscana.</title>
        <authorList>
            <person name="Jo E."/>
        </authorList>
    </citation>
    <scope>NUCLEOTIDE SEQUENCE</scope>
    <source>
        <tissue evidence="16">Whole body</tissue>
    </source>
</reference>